<dbReference type="NCBIfam" id="NF006901">
    <property type="entry name" value="PRK09392.1"/>
    <property type="match status" value="1"/>
</dbReference>
<keyword evidence="3" id="KW-0804">Transcription</keyword>
<feature type="domain" description="HTH crp-type" evidence="5">
    <location>
        <begin position="148"/>
        <end position="216"/>
    </location>
</feature>
<dbReference type="InterPro" id="IPR012318">
    <property type="entry name" value="HTH_CRP"/>
</dbReference>
<dbReference type="SUPFAM" id="SSF46785">
    <property type="entry name" value="Winged helix' DNA-binding domain"/>
    <property type="match status" value="1"/>
</dbReference>
<dbReference type="Pfam" id="PF00027">
    <property type="entry name" value="cNMP_binding"/>
    <property type="match status" value="1"/>
</dbReference>
<reference evidence="6 7" key="1">
    <citation type="journal article" date="2020" name="Microorganisms">
        <title>Osmotic Adaptation and Compatible Solute Biosynthesis of Phototrophic Bacteria as Revealed from Genome Analyses.</title>
        <authorList>
            <person name="Imhoff J.F."/>
            <person name="Rahn T."/>
            <person name="Kunzel S."/>
            <person name="Keller A."/>
            <person name="Neulinger S.C."/>
        </authorList>
    </citation>
    <scope>NUCLEOTIDE SEQUENCE [LARGE SCALE GENOMIC DNA]</scope>
    <source>
        <strain evidence="6 7">DSM 9895</strain>
    </source>
</reference>
<evidence type="ECO:0000256" key="2">
    <source>
        <dbReference type="ARBA" id="ARBA00023125"/>
    </source>
</evidence>
<protein>
    <recommendedName>
        <fullName evidence="8">Transcriptional regulator</fullName>
    </recommendedName>
</protein>
<dbReference type="SUPFAM" id="SSF51206">
    <property type="entry name" value="cAMP-binding domain-like"/>
    <property type="match status" value="1"/>
</dbReference>
<keyword evidence="7" id="KW-1185">Reference proteome</keyword>
<evidence type="ECO:0000313" key="7">
    <source>
        <dbReference type="Proteomes" id="UP001296873"/>
    </source>
</evidence>
<evidence type="ECO:0000259" key="5">
    <source>
        <dbReference type="PROSITE" id="PS51063"/>
    </source>
</evidence>
<keyword evidence="2" id="KW-0238">DNA-binding</keyword>
<dbReference type="CDD" id="cd00038">
    <property type="entry name" value="CAP_ED"/>
    <property type="match status" value="1"/>
</dbReference>
<name>A0ABS1DJ16_9PROT</name>
<dbReference type="InterPro" id="IPR018490">
    <property type="entry name" value="cNMP-bd_dom_sf"/>
</dbReference>
<feature type="domain" description="Cyclic nucleotide-binding" evidence="4">
    <location>
        <begin position="15"/>
        <end position="134"/>
    </location>
</feature>
<dbReference type="PANTHER" id="PTHR24567">
    <property type="entry name" value="CRP FAMILY TRANSCRIPTIONAL REGULATORY PROTEIN"/>
    <property type="match status" value="1"/>
</dbReference>
<dbReference type="InterPro" id="IPR014710">
    <property type="entry name" value="RmlC-like_jellyroll"/>
</dbReference>
<organism evidence="6 7">
    <name type="scientific">Rhodovibrio sodomensis</name>
    <dbReference type="NCBI Taxonomy" id="1088"/>
    <lineage>
        <taxon>Bacteria</taxon>
        <taxon>Pseudomonadati</taxon>
        <taxon>Pseudomonadota</taxon>
        <taxon>Alphaproteobacteria</taxon>
        <taxon>Rhodospirillales</taxon>
        <taxon>Rhodovibrionaceae</taxon>
        <taxon>Rhodovibrio</taxon>
    </lineage>
</organism>
<dbReference type="InterPro" id="IPR050397">
    <property type="entry name" value="Env_Response_Regulators"/>
</dbReference>
<dbReference type="Gene3D" id="1.10.10.10">
    <property type="entry name" value="Winged helix-like DNA-binding domain superfamily/Winged helix DNA-binding domain"/>
    <property type="match status" value="1"/>
</dbReference>
<dbReference type="PROSITE" id="PS51063">
    <property type="entry name" value="HTH_CRP_2"/>
    <property type="match status" value="1"/>
</dbReference>
<evidence type="ECO:0000256" key="1">
    <source>
        <dbReference type="ARBA" id="ARBA00023015"/>
    </source>
</evidence>
<gene>
    <name evidence="6" type="ORF">CKO28_18285</name>
</gene>
<accession>A0ABS1DJ16</accession>
<comment type="caution">
    <text evidence="6">The sequence shown here is derived from an EMBL/GenBank/DDBJ whole genome shotgun (WGS) entry which is preliminary data.</text>
</comment>
<dbReference type="PROSITE" id="PS50042">
    <property type="entry name" value="CNMP_BINDING_3"/>
    <property type="match status" value="1"/>
</dbReference>
<sequence>MIRDDDIAALRGLAPFSEMAEENLQALVQASYLQRFPASTQLIEEGDRADMLHILLDGVVELYGSFKDRESTLIIMHPVRAFILAAIVQDLPYLMSARTVSPARVLMIPAPVAHRLLREDSAFNDAMLRALAEEFRRVLKALKSHKLRDGTERIAAYFLELRHNNQNADVVCLPADRKTIATYLGMTRENLSRSLQTVREHGAAVRGNEVHFRDVEKLRALARTSRLIDDVDPDPERP</sequence>
<dbReference type="PANTHER" id="PTHR24567:SF26">
    <property type="entry name" value="REGULATORY PROTEIN YEIL"/>
    <property type="match status" value="1"/>
</dbReference>
<dbReference type="InterPro" id="IPR000595">
    <property type="entry name" value="cNMP-bd_dom"/>
</dbReference>
<evidence type="ECO:0008006" key="8">
    <source>
        <dbReference type="Google" id="ProtNLM"/>
    </source>
</evidence>
<dbReference type="InterPro" id="IPR036390">
    <property type="entry name" value="WH_DNA-bd_sf"/>
</dbReference>
<dbReference type="Gene3D" id="2.60.120.10">
    <property type="entry name" value="Jelly Rolls"/>
    <property type="match status" value="1"/>
</dbReference>
<evidence type="ECO:0000313" key="6">
    <source>
        <dbReference type="EMBL" id="MBK1669986.1"/>
    </source>
</evidence>
<dbReference type="RefSeq" id="WP_200342329.1">
    <property type="nucleotide sequence ID" value="NZ_NRRL01000070.1"/>
</dbReference>
<evidence type="ECO:0000259" key="4">
    <source>
        <dbReference type="PROSITE" id="PS50042"/>
    </source>
</evidence>
<dbReference type="InterPro" id="IPR036388">
    <property type="entry name" value="WH-like_DNA-bd_sf"/>
</dbReference>
<evidence type="ECO:0000256" key="3">
    <source>
        <dbReference type="ARBA" id="ARBA00023163"/>
    </source>
</evidence>
<proteinExistence type="predicted"/>
<dbReference type="SMART" id="SM00100">
    <property type="entry name" value="cNMP"/>
    <property type="match status" value="1"/>
</dbReference>
<dbReference type="Proteomes" id="UP001296873">
    <property type="component" value="Unassembled WGS sequence"/>
</dbReference>
<dbReference type="Pfam" id="PF13545">
    <property type="entry name" value="HTH_Crp_2"/>
    <property type="match status" value="1"/>
</dbReference>
<dbReference type="EMBL" id="NRRL01000070">
    <property type="protein sequence ID" value="MBK1669986.1"/>
    <property type="molecule type" value="Genomic_DNA"/>
</dbReference>
<keyword evidence="1" id="KW-0805">Transcription regulation</keyword>